<proteinExistence type="predicted"/>
<dbReference type="InterPro" id="IPR013180">
    <property type="entry name" value="CTNNBL1_N"/>
</dbReference>
<evidence type="ECO:0000256" key="2">
    <source>
        <dbReference type="ARBA" id="ARBA00022553"/>
    </source>
</evidence>
<dbReference type="PANTHER" id="PTHR14978:SF0">
    <property type="entry name" value="BETA-CATENIN-LIKE PROTEIN 1"/>
    <property type="match status" value="1"/>
</dbReference>
<keyword evidence="5" id="KW-0539">Nucleus</keyword>
<dbReference type="GO" id="GO:0005681">
    <property type="term" value="C:spliceosomal complex"/>
    <property type="evidence" value="ECO:0007669"/>
    <property type="project" value="TreeGrafter"/>
</dbReference>
<keyword evidence="4" id="KW-0175">Coiled coil</keyword>
<gene>
    <name evidence="8" type="ORF">EVOR1521_LOCUS4739</name>
</gene>
<evidence type="ECO:0000256" key="5">
    <source>
        <dbReference type="ARBA" id="ARBA00023242"/>
    </source>
</evidence>
<reference evidence="8" key="1">
    <citation type="submission" date="2023-08" db="EMBL/GenBank/DDBJ databases">
        <authorList>
            <person name="Chen Y."/>
            <person name="Shah S."/>
            <person name="Dougan E. K."/>
            <person name="Thang M."/>
            <person name="Chan C."/>
        </authorList>
    </citation>
    <scope>NUCLEOTIDE SEQUENCE</scope>
</reference>
<sequence length="203" mass="23026">MESNFEKMERLLEMHEEYHQSVKEADSARDKGLAQQIDRELEVNEEEQLYLDRCDAGLFTLQQVDLILVRLVNMGNRQASEEIGKLMDVKGVKLAEVRDIVLEYCRTNLGPLAREERKEVMAYLQAMLTRYGGDASLVEEEAAAATGAATPEEADGAVTPEEADPNQVTDDEAEPKTEKAQEPEPVEKEEQKKDKKEKKDRKK</sequence>
<dbReference type="Proteomes" id="UP001178507">
    <property type="component" value="Unassembled WGS sequence"/>
</dbReference>
<evidence type="ECO:0000256" key="3">
    <source>
        <dbReference type="ARBA" id="ARBA00022737"/>
    </source>
</evidence>
<dbReference type="AlphaFoldDB" id="A0AA36HU96"/>
<dbReference type="PANTHER" id="PTHR14978">
    <property type="entry name" value="BETA-CATENIN-LIKE PROTEIN 1 NUCLEAR ASSOCIATED PROTEIN"/>
    <property type="match status" value="1"/>
</dbReference>
<name>A0AA36HU96_9DINO</name>
<comment type="subcellular location">
    <subcellularLocation>
        <location evidence="1">Nucleus</location>
    </subcellularLocation>
</comment>
<evidence type="ECO:0000313" key="8">
    <source>
        <dbReference type="EMBL" id="CAJ1375473.1"/>
    </source>
</evidence>
<feature type="region of interest" description="Disordered" evidence="6">
    <location>
        <begin position="142"/>
        <end position="203"/>
    </location>
</feature>
<dbReference type="InterPro" id="IPR039678">
    <property type="entry name" value="CTNNBL1"/>
</dbReference>
<comment type="caution">
    <text evidence="8">The sequence shown here is derived from an EMBL/GenBank/DDBJ whole genome shotgun (WGS) entry which is preliminary data.</text>
</comment>
<keyword evidence="2" id="KW-0597">Phosphoprotein</keyword>
<dbReference type="EMBL" id="CAUJNA010000324">
    <property type="protein sequence ID" value="CAJ1375473.1"/>
    <property type="molecule type" value="Genomic_DNA"/>
</dbReference>
<feature type="domain" description="Beta-catenin-like protein 1 N-terminal" evidence="7">
    <location>
        <begin position="1"/>
        <end position="100"/>
    </location>
</feature>
<dbReference type="Gene3D" id="1.25.10.10">
    <property type="entry name" value="Leucine-rich Repeat Variant"/>
    <property type="match status" value="1"/>
</dbReference>
<feature type="compositionally biased region" description="Basic and acidic residues" evidence="6">
    <location>
        <begin position="174"/>
        <end position="194"/>
    </location>
</feature>
<protein>
    <recommendedName>
        <fullName evidence="7">Beta-catenin-like protein 1 N-terminal domain-containing protein</fullName>
    </recommendedName>
</protein>
<keyword evidence="3" id="KW-0677">Repeat</keyword>
<organism evidence="8 9">
    <name type="scientific">Effrenium voratum</name>
    <dbReference type="NCBI Taxonomy" id="2562239"/>
    <lineage>
        <taxon>Eukaryota</taxon>
        <taxon>Sar</taxon>
        <taxon>Alveolata</taxon>
        <taxon>Dinophyceae</taxon>
        <taxon>Suessiales</taxon>
        <taxon>Symbiodiniaceae</taxon>
        <taxon>Effrenium</taxon>
    </lineage>
</organism>
<dbReference type="Pfam" id="PF08216">
    <property type="entry name" value="CTNNBL"/>
    <property type="match status" value="1"/>
</dbReference>
<evidence type="ECO:0000256" key="6">
    <source>
        <dbReference type="SAM" id="MobiDB-lite"/>
    </source>
</evidence>
<evidence type="ECO:0000256" key="1">
    <source>
        <dbReference type="ARBA" id="ARBA00004123"/>
    </source>
</evidence>
<evidence type="ECO:0000313" key="9">
    <source>
        <dbReference type="Proteomes" id="UP001178507"/>
    </source>
</evidence>
<dbReference type="InterPro" id="IPR011989">
    <property type="entry name" value="ARM-like"/>
</dbReference>
<accession>A0AA36HU96</accession>
<feature type="compositionally biased region" description="Acidic residues" evidence="6">
    <location>
        <begin position="161"/>
        <end position="173"/>
    </location>
</feature>
<evidence type="ECO:0000259" key="7">
    <source>
        <dbReference type="Pfam" id="PF08216"/>
    </source>
</evidence>
<evidence type="ECO:0000256" key="4">
    <source>
        <dbReference type="ARBA" id="ARBA00023054"/>
    </source>
</evidence>
<keyword evidence="9" id="KW-1185">Reference proteome</keyword>